<organism evidence="1 2">
    <name type="scientific">Citrus unshiu</name>
    <name type="common">Satsuma mandarin</name>
    <name type="synonym">Citrus nobilis var. unshiu</name>
    <dbReference type="NCBI Taxonomy" id="55188"/>
    <lineage>
        <taxon>Eukaryota</taxon>
        <taxon>Viridiplantae</taxon>
        <taxon>Streptophyta</taxon>
        <taxon>Embryophyta</taxon>
        <taxon>Tracheophyta</taxon>
        <taxon>Spermatophyta</taxon>
        <taxon>Magnoliopsida</taxon>
        <taxon>eudicotyledons</taxon>
        <taxon>Gunneridae</taxon>
        <taxon>Pentapetalae</taxon>
        <taxon>rosids</taxon>
        <taxon>malvids</taxon>
        <taxon>Sapindales</taxon>
        <taxon>Rutaceae</taxon>
        <taxon>Aurantioideae</taxon>
        <taxon>Citrus</taxon>
    </lineage>
</organism>
<gene>
    <name evidence="1" type="ORF">CUMW_269470</name>
</gene>
<protein>
    <submittedName>
        <fullName evidence="1">Uncharacterized protein</fullName>
    </submittedName>
</protein>
<sequence>MSDRYPSNICDLQGFEKVLAVKFPPQGHDHFFKSAVAAKRLMVKDTEQLIKANVRMKIVHRTWPSMIFKGRQQFFKSTCGCKKIDGHQIILSLEALRSSTKGNRAKGNEDSRRCSEYNKRERLTDDLLKKAYTTGHLRMSWLSSKVPRWLISKNAIVSGLGLLGIKQDNVDSIKGEIRATKARRKRIVRRKVTA</sequence>
<name>A0A2H5QWZ7_CITUN</name>
<dbReference type="Proteomes" id="UP000236630">
    <property type="component" value="Unassembled WGS sequence"/>
</dbReference>
<proteinExistence type="predicted"/>
<accession>A0A2H5QWZ7</accession>
<comment type="caution">
    <text evidence="1">The sequence shown here is derived from an EMBL/GenBank/DDBJ whole genome shotgun (WGS) entry which is preliminary data.</text>
</comment>
<dbReference type="EMBL" id="BDQV01001096">
    <property type="protein sequence ID" value="GAY69107.1"/>
    <property type="molecule type" value="Genomic_DNA"/>
</dbReference>
<evidence type="ECO:0000313" key="2">
    <source>
        <dbReference type="Proteomes" id="UP000236630"/>
    </source>
</evidence>
<evidence type="ECO:0000313" key="1">
    <source>
        <dbReference type="EMBL" id="GAY69107.1"/>
    </source>
</evidence>
<reference evidence="1 2" key="1">
    <citation type="journal article" date="2017" name="Front. Genet.">
        <title>Draft sequencing of the heterozygous diploid genome of Satsuma (Citrus unshiu Marc.) using a hybrid assembly approach.</title>
        <authorList>
            <person name="Shimizu T."/>
            <person name="Tanizawa Y."/>
            <person name="Mochizuki T."/>
            <person name="Nagasaki H."/>
            <person name="Yoshioka T."/>
            <person name="Toyoda A."/>
            <person name="Fujiyama A."/>
            <person name="Kaminuma E."/>
            <person name="Nakamura Y."/>
        </authorList>
    </citation>
    <scope>NUCLEOTIDE SEQUENCE [LARGE SCALE GENOMIC DNA]</scope>
    <source>
        <strain evidence="2">cv. Miyagawa wase</strain>
    </source>
</reference>
<keyword evidence="2" id="KW-1185">Reference proteome</keyword>
<dbReference type="AlphaFoldDB" id="A0A2H5QWZ7"/>